<keyword evidence="1" id="KW-0812">Transmembrane</keyword>
<feature type="transmembrane region" description="Helical" evidence="1">
    <location>
        <begin position="125"/>
        <end position="148"/>
    </location>
</feature>
<dbReference type="AlphaFoldDB" id="A0A1Y0L1D7"/>
<feature type="transmembrane region" description="Helical" evidence="1">
    <location>
        <begin position="269"/>
        <end position="289"/>
    </location>
</feature>
<gene>
    <name evidence="2" type="primary">agaE</name>
    <name evidence="2" type="ORF">SCLAR_v1c08690</name>
</gene>
<proteinExistence type="predicted"/>
<dbReference type="Proteomes" id="UP000231179">
    <property type="component" value="Chromosome"/>
</dbReference>
<dbReference type="GO" id="GO:0009401">
    <property type="term" value="P:phosphoenolpyruvate-dependent sugar phosphotransferase system"/>
    <property type="evidence" value="ECO:0007669"/>
    <property type="project" value="InterPro"/>
</dbReference>
<dbReference type="PROSITE" id="PS51108">
    <property type="entry name" value="PTS_EIID"/>
    <property type="match status" value="1"/>
</dbReference>
<sequence>MVSSSQIESVDTVEMYQDGTSANPGKTSKSIVAKIIALTWFTLANAFNYATMQGIGYGFILYPALKQIFKNDPARLNHELIENSTFFNCNNSWTPLIIALHIKMLEAGASTKEAIMVKLSLMGPLAGIGDTLYSFTMVPVFTIIGVQFSQNGSAFGAILSVVALSLYFFAVMLSVTLLGLKMGEKIVDDLAQTMKTISLMASIIGITVIVGLSLTFVKFNLDISWTQAVGSGQKSNSIKEILDNVAPNLLPVTAISTYVALISKAKWSVIKVIMFTFVVAIVGATVGFITPA</sequence>
<evidence type="ECO:0000256" key="1">
    <source>
        <dbReference type="SAM" id="Phobius"/>
    </source>
</evidence>
<reference evidence="2 3" key="1">
    <citation type="submission" date="2017-11" db="EMBL/GenBank/DDBJ databases">
        <title>Complete genome sequence of Spiroplasma clarkii CN-5 (DSM 19994).</title>
        <authorList>
            <person name="Tsai Y.-M."/>
            <person name="Chang A."/>
            <person name="Lo W.-S."/>
            <person name="Kuo C.-H."/>
        </authorList>
    </citation>
    <scope>NUCLEOTIDE SEQUENCE [LARGE SCALE GENOMIC DNA]</scope>
    <source>
        <strain evidence="2 3">CN-5</strain>
    </source>
</reference>
<dbReference type="Pfam" id="PF03613">
    <property type="entry name" value="EIID-AGA"/>
    <property type="match status" value="1"/>
</dbReference>
<dbReference type="InterPro" id="IPR050303">
    <property type="entry name" value="GatZ_KbaZ_carbometab"/>
</dbReference>
<dbReference type="GO" id="GO:0005886">
    <property type="term" value="C:plasma membrane"/>
    <property type="evidence" value="ECO:0007669"/>
    <property type="project" value="TreeGrafter"/>
</dbReference>
<name>A0A1Y0L1D7_9MOLU</name>
<evidence type="ECO:0000313" key="2">
    <source>
        <dbReference type="EMBL" id="ATX71177.1"/>
    </source>
</evidence>
<dbReference type="InterPro" id="IPR004704">
    <property type="entry name" value="PTS_IID_man"/>
</dbReference>
<keyword evidence="1" id="KW-0472">Membrane</keyword>
<organism evidence="2 3">
    <name type="scientific">Spiroplasma clarkii</name>
    <dbReference type="NCBI Taxonomy" id="2139"/>
    <lineage>
        <taxon>Bacteria</taxon>
        <taxon>Bacillati</taxon>
        <taxon>Mycoplasmatota</taxon>
        <taxon>Mollicutes</taxon>
        <taxon>Entomoplasmatales</taxon>
        <taxon>Spiroplasmataceae</taxon>
        <taxon>Spiroplasma</taxon>
    </lineage>
</organism>
<evidence type="ECO:0000313" key="3">
    <source>
        <dbReference type="Proteomes" id="UP000231179"/>
    </source>
</evidence>
<feature type="transmembrane region" description="Helical" evidence="1">
    <location>
        <begin position="46"/>
        <end position="65"/>
    </location>
</feature>
<dbReference type="OrthoDB" id="9795582at2"/>
<dbReference type="KEGG" id="scla:SCLARK_001271"/>
<protein>
    <submittedName>
        <fullName evidence="2">PTS system, N-acetylgalactosamine-specific IID component</fullName>
    </submittedName>
</protein>
<dbReference type="PANTHER" id="PTHR32502:SF23">
    <property type="entry name" value="TRANSPORT PROTEIN, PTS SYSTEM"/>
    <property type="match status" value="1"/>
</dbReference>
<keyword evidence="3" id="KW-1185">Reference proteome</keyword>
<feature type="transmembrane region" description="Helical" evidence="1">
    <location>
        <begin position="154"/>
        <end position="178"/>
    </location>
</feature>
<keyword evidence="1" id="KW-1133">Transmembrane helix</keyword>
<accession>A0A1Y0L1D7</accession>
<feature type="transmembrane region" description="Helical" evidence="1">
    <location>
        <begin position="199"/>
        <end position="221"/>
    </location>
</feature>
<dbReference type="PANTHER" id="PTHR32502">
    <property type="entry name" value="N-ACETYLGALACTOSAMINE PERMEASE II COMPONENT-RELATED"/>
    <property type="match status" value="1"/>
</dbReference>
<dbReference type="RefSeq" id="WP_100254718.1">
    <property type="nucleotide sequence ID" value="NZ_CP015819.1"/>
</dbReference>
<dbReference type="EMBL" id="CP024870">
    <property type="protein sequence ID" value="ATX71177.1"/>
    <property type="molecule type" value="Genomic_DNA"/>
</dbReference>